<dbReference type="WBParaSite" id="HPBE_0001172001-mRNA-1">
    <property type="protein sequence ID" value="HPBE_0001172001-mRNA-1"/>
    <property type="gene ID" value="HPBE_0001172001"/>
</dbReference>
<name>A0A183FU83_HELPZ</name>
<organism evidence="2 3">
    <name type="scientific">Heligmosomoides polygyrus</name>
    <name type="common">Parasitic roundworm</name>
    <dbReference type="NCBI Taxonomy" id="6339"/>
    <lineage>
        <taxon>Eukaryota</taxon>
        <taxon>Metazoa</taxon>
        <taxon>Ecdysozoa</taxon>
        <taxon>Nematoda</taxon>
        <taxon>Chromadorea</taxon>
        <taxon>Rhabditida</taxon>
        <taxon>Rhabditina</taxon>
        <taxon>Rhabditomorpha</taxon>
        <taxon>Strongyloidea</taxon>
        <taxon>Heligmosomidae</taxon>
        <taxon>Heligmosomoides</taxon>
    </lineage>
</organism>
<accession>A0A183FU83</accession>
<proteinExistence type="predicted"/>
<sequence length="231" mass="26168">LLFAIFITVSQIYLFYFIVRLFHFIYTGDAKNGCFAHFHCLLKLQIATLVRKVRLTWEVQKIYLAAEKKGERFVQQSADVIEHLQKSGDAFDKAQSITLLIGTLSVIAVLVTSMGVMMFCSRGIFVAVANRLARPGTYICRVPMFLTFQAALPFVFLHLPFYISVVAPLFGARTGEASNYFPFLFAWCPALNPLIAFYFVRDLRTFVLSWFGRNSTTLQGSNTIVFAVNAR</sequence>
<dbReference type="Pfam" id="PF10326">
    <property type="entry name" value="7TM_GPCR_Str"/>
    <property type="match status" value="1"/>
</dbReference>
<feature type="transmembrane region" description="Helical" evidence="1">
    <location>
        <begin position="97"/>
        <end position="121"/>
    </location>
</feature>
<dbReference type="AlphaFoldDB" id="A0A183FU83"/>
<feature type="transmembrane region" description="Helical" evidence="1">
    <location>
        <begin position="142"/>
        <end position="163"/>
    </location>
</feature>
<keyword evidence="1" id="KW-0812">Transmembrane</keyword>
<keyword evidence="1" id="KW-1133">Transmembrane helix</keyword>
<dbReference type="Proteomes" id="UP000050761">
    <property type="component" value="Unassembled WGS sequence"/>
</dbReference>
<keyword evidence="2" id="KW-1185">Reference proteome</keyword>
<evidence type="ECO:0000256" key="1">
    <source>
        <dbReference type="SAM" id="Phobius"/>
    </source>
</evidence>
<dbReference type="InterPro" id="IPR019428">
    <property type="entry name" value="7TM_GPCR_serpentine_rcpt_Str"/>
</dbReference>
<dbReference type="PANTHER" id="PTHR47758">
    <property type="entry name" value="SERPENTINE RECEPTOR, CLASS M-RELATED"/>
    <property type="match status" value="1"/>
</dbReference>
<protein>
    <submittedName>
        <fullName evidence="3">G protein-coupled receptor</fullName>
    </submittedName>
</protein>
<evidence type="ECO:0000313" key="3">
    <source>
        <dbReference type="WBParaSite" id="HPBE_0001172001-mRNA-1"/>
    </source>
</evidence>
<evidence type="ECO:0000313" key="2">
    <source>
        <dbReference type="Proteomes" id="UP000050761"/>
    </source>
</evidence>
<feature type="transmembrane region" description="Helical" evidence="1">
    <location>
        <begin position="183"/>
        <end position="200"/>
    </location>
</feature>
<feature type="transmembrane region" description="Helical" evidence="1">
    <location>
        <begin position="5"/>
        <end position="26"/>
    </location>
</feature>
<reference evidence="3" key="1">
    <citation type="submission" date="2019-09" db="UniProtKB">
        <authorList>
            <consortium name="WormBaseParasite"/>
        </authorList>
    </citation>
    <scope>IDENTIFICATION</scope>
</reference>
<keyword evidence="1" id="KW-0472">Membrane</keyword>